<feature type="compositionally biased region" description="Pro residues" evidence="1">
    <location>
        <begin position="99"/>
        <end position="109"/>
    </location>
</feature>
<sequence length="281" mass="30097">MSANDHCESLSTPSSSNLESSTNSREKIAGLASMDLAALNESDSTQAPSRGEKLALVRSNEESREGTPQRPLPLIKHREDLTRFDKRAVGEPGSSSPAQVPPKNPPPPFSFVNSFQNATGQGGNSGIPSAVARRHATSEEHPAIEKNSRESSDPGRGSNTNKNTLPIPALITHLSKGPGKSAPKGADLQGPSPVDHGLELEAEFPQVMVSEMQNNAATKARKMVIGRTLGGRPSFKALRECLKLHLPTTYVSTTLLTRGYFLIAFENEERAIGARKLTTVD</sequence>
<feature type="compositionally biased region" description="Low complexity" evidence="1">
    <location>
        <begin position="9"/>
        <end position="23"/>
    </location>
</feature>
<keyword evidence="3" id="KW-1185">Reference proteome</keyword>
<dbReference type="Proteomes" id="UP001497512">
    <property type="component" value="Chromosome 7"/>
</dbReference>
<reference evidence="2" key="1">
    <citation type="submission" date="2024-02" db="EMBL/GenBank/DDBJ databases">
        <authorList>
            <consortium name="ELIXIR-Norway"/>
            <consortium name="Elixir Norway"/>
        </authorList>
    </citation>
    <scope>NUCLEOTIDE SEQUENCE</scope>
</reference>
<evidence type="ECO:0000313" key="3">
    <source>
        <dbReference type="Proteomes" id="UP001497512"/>
    </source>
</evidence>
<name>A0ABP0V0R9_9BRYO</name>
<feature type="compositionally biased region" description="Basic and acidic residues" evidence="1">
    <location>
        <begin position="50"/>
        <end position="67"/>
    </location>
</feature>
<accession>A0ABP0V0R9</accession>
<feature type="region of interest" description="Disordered" evidence="1">
    <location>
        <begin position="1"/>
        <end position="192"/>
    </location>
</feature>
<evidence type="ECO:0008006" key="4">
    <source>
        <dbReference type="Google" id="ProtNLM"/>
    </source>
</evidence>
<proteinExistence type="predicted"/>
<feature type="compositionally biased region" description="Basic and acidic residues" evidence="1">
    <location>
        <begin position="76"/>
        <end position="89"/>
    </location>
</feature>
<evidence type="ECO:0000256" key="1">
    <source>
        <dbReference type="SAM" id="MobiDB-lite"/>
    </source>
</evidence>
<evidence type="ECO:0000313" key="2">
    <source>
        <dbReference type="EMBL" id="CAK9231747.1"/>
    </source>
</evidence>
<feature type="compositionally biased region" description="Basic and acidic residues" evidence="1">
    <location>
        <begin position="136"/>
        <end position="153"/>
    </location>
</feature>
<protein>
    <recommendedName>
        <fullName evidence="4">DUF4283 domain-containing protein</fullName>
    </recommendedName>
</protein>
<organism evidence="2 3">
    <name type="scientific">Sphagnum troendelagicum</name>
    <dbReference type="NCBI Taxonomy" id="128251"/>
    <lineage>
        <taxon>Eukaryota</taxon>
        <taxon>Viridiplantae</taxon>
        <taxon>Streptophyta</taxon>
        <taxon>Embryophyta</taxon>
        <taxon>Bryophyta</taxon>
        <taxon>Sphagnophytina</taxon>
        <taxon>Sphagnopsida</taxon>
        <taxon>Sphagnales</taxon>
        <taxon>Sphagnaceae</taxon>
        <taxon>Sphagnum</taxon>
    </lineage>
</organism>
<gene>
    <name evidence="2" type="ORF">CSSPTR1EN2_LOCUS20912</name>
</gene>
<dbReference type="EMBL" id="OZ019899">
    <property type="protein sequence ID" value="CAK9231747.1"/>
    <property type="molecule type" value="Genomic_DNA"/>
</dbReference>